<protein>
    <submittedName>
        <fullName evidence="1">Uncharacterized protein</fullName>
    </submittedName>
</protein>
<sequence>MDNELDSPKEQFDQLNKEIDLTFHTKDYKYRIFTGISEGHQTLESAYKSTVEVSAADSKSSRETELRSRLSDKFSLLASQILYAEATKMIQEANKGLSNRTYHDFNLLDIVQVFSGIVRTSFMCTFKRSPIVEELNIALESVSLGPSALRTHFSVYCTPWSKLEAYFIQCLTEADHFLASIESLHAMNGEYLYEDYMKHCIKLTVQLIKETQIVSYEMERICQQKSQQISEESSRIIFTKFQKTWMESILRMPWLRVEEVSSKVFWMGRTSRLGMEKCHFFRKK</sequence>
<keyword evidence="2" id="KW-1185">Reference proteome</keyword>
<dbReference type="AlphaFoldDB" id="A0ABD2QAH8"/>
<proteinExistence type="predicted"/>
<evidence type="ECO:0000313" key="2">
    <source>
        <dbReference type="Proteomes" id="UP001626550"/>
    </source>
</evidence>
<comment type="caution">
    <text evidence="1">The sequence shown here is derived from an EMBL/GenBank/DDBJ whole genome shotgun (WGS) entry which is preliminary data.</text>
</comment>
<evidence type="ECO:0000313" key="1">
    <source>
        <dbReference type="EMBL" id="KAL3315746.1"/>
    </source>
</evidence>
<reference evidence="1 2" key="1">
    <citation type="submission" date="2024-11" db="EMBL/GenBank/DDBJ databases">
        <title>Adaptive evolution of stress response genes in parasites aligns with host niche diversity.</title>
        <authorList>
            <person name="Hahn C."/>
            <person name="Resl P."/>
        </authorList>
    </citation>
    <scope>NUCLEOTIDE SEQUENCE [LARGE SCALE GENOMIC DNA]</scope>
    <source>
        <strain evidence="1">EGGRZ-B1_66</strain>
        <tissue evidence="1">Body</tissue>
    </source>
</reference>
<dbReference type="EMBL" id="JBJKFK010000676">
    <property type="protein sequence ID" value="KAL3315746.1"/>
    <property type="molecule type" value="Genomic_DNA"/>
</dbReference>
<accession>A0ABD2QAH8</accession>
<name>A0ABD2QAH8_9PLAT</name>
<dbReference type="Proteomes" id="UP001626550">
    <property type="component" value="Unassembled WGS sequence"/>
</dbReference>
<organism evidence="1 2">
    <name type="scientific">Cichlidogyrus casuarinus</name>
    <dbReference type="NCBI Taxonomy" id="1844966"/>
    <lineage>
        <taxon>Eukaryota</taxon>
        <taxon>Metazoa</taxon>
        <taxon>Spiralia</taxon>
        <taxon>Lophotrochozoa</taxon>
        <taxon>Platyhelminthes</taxon>
        <taxon>Monogenea</taxon>
        <taxon>Monopisthocotylea</taxon>
        <taxon>Dactylogyridea</taxon>
        <taxon>Ancyrocephalidae</taxon>
        <taxon>Cichlidogyrus</taxon>
    </lineage>
</organism>
<gene>
    <name evidence="1" type="ORF">Ciccas_005624</name>
</gene>